<evidence type="ECO:0000256" key="3">
    <source>
        <dbReference type="ARBA" id="ARBA00022806"/>
    </source>
</evidence>
<dbReference type="InterPro" id="IPR001650">
    <property type="entry name" value="Helicase_C-like"/>
</dbReference>
<evidence type="ECO:0000313" key="16">
    <source>
        <dbReference type="Proteomes" id="UP000652761"/>
    </source>
</evidence>
<dbReference type="Pfam" id="PF00270">
    <property type="entry name" value="DEAD"/>
    <property type="match status" value="1"/>
</dbReference>
<dbReference type="EC" id="3.6.4.13" evidence="10"/>
<evidence type="ECO:0000256" key="1">
    <source>
        <dbReference type="ARBA" id="ARBA00022741"/>
    </source>
</evidence>
<dbReference type="SMART" id="SM00487">
    <property type="entry name" value="DEXDc"/>
    <property type="match status" value="1"/>
</dbReference>
<keyword evidence="3 9" id="KW-0347">Helicase</keyword>
<dbReference type="AlphaFoldDB" id="A0A843WVD5"/>
<dbReference type="InterPro" id="IPR014014">
    <property type="entry name" value="RNA_helicase_DEAD_Q_motif"/>
</dbReference>
<dbReference type="EMBL" id="NMUH01006469">
    <property type="protein sequence ID" value="MQM15333.1"/>
    <property type="molecule type" value="Genomic_DNA"/>
</dbReference>
<dbReference type="OrthoDB" id="10259640at2759"/>
<feature type="short sequence motif" description="Q motif" evidence="8">
    <location>
        <begin position="109"/>
        <end position="137"/>
    </location>
</feature>
<dbReference type="Proteomes" id="UP000652761">
    <property type="component" value="Unassembled WGS sequence"/>
</dbReference>
<evidence type="ECO:0000256" key="9">
    <source>
        <dbReference type="RuleBase" id="RU000492"/>
    </source>
</evidence>
<sequence length="536" mass="59798">MSSAAMEKLLKKKKRKSKEKKSENGGRKRVREEEEEGGEEEGEEVAAASDGDGAASGYPDGVDAGEGDEGGEGKDGGEEDDAAADGEDGGLPAKKQKLQRGSKGIMSSQPFSELPISEPTMRAIKEMGFEHMTQIQAGAIPRLLMGKDVVGAARTGSGKTLAFLVPAIELLYRINFTPRNGTGVIVICPTRELAIQTHAVATDLFKYHSQTVGYVIGGNARRGEVERLVKGINLLIATPGRLLDHLSSTKGFIFKNLKILMIDEADRILEENFEDDMKQIIKLLPKVADLVRLSFQTKPEYIGVDDGRSKVTNEGLQQGYCVVPSAKRFVLLYSFLKRNLSKKVMVFFSSCNSVKYHADLLRYIKVDCYDIHGKQKQQKRTTTFFDFCKAEKGILLCTDVAARGLDIPAVDWILQYDPPDEPKEYIHRVGRTARGEGGRGRALLFLIPEEMQFLSYLKAAKVPLKEYEFDTKKLANVQSHLEKLVETNYHLNQSARDAYRSYMLAYNSHSMKDVFNVHRLDVKVQMNPSHCYVIIW</sequence>
<keyword evidence="16" id="KW-1185">Reference proteome</keyword>
<evidence type="ECO:0000313" key="15">
    <source>
        <dbReference type="EMBL" id="MQM15333.1"/>
    </source>
</evidence>
<dbReference type="Pfam" id="PF13959">
    <property type="entry name" value="CTE_SPB4"/>
    <property type="match status" value="1"/>
</dbReference>
<dbReference type="PROSITE" id="PS51195">
    <property type="entry name" value="Q_MOTIF"/>
    <property type="match status" value="1"/>
</dbReference>
<proteinExistence type="inferred from homology"/>
<comment type="caution">
    <text evidence="15">The sequence shown here is derived from an EMBL/GenBank/DDBJ whole genome shotgun (WGS) entry which is preliminary data.</text>
</comment>
<comment type="similarity">
    <text evidence="6">Belongs to the DEAD box helicase family. DDX18/HAS1 subfamily.</text>
</comment>
<dbReference type="GO" id="GO:0016787">
    <property type="term" value="F:hydrolase activity"/>
    <property type="evidence" value="ECO:0007669"/>
    <property type="project" value="UniProtKB-KW"/>
</dbReference>
<comment type="domain">
    <text evidence="10">The Q motif is unique to and characteristic of the DEAD box family of RNA helicases and controls ATP binding and hydrolysis.</text>
</comment>
<evidence type="ECO:0000256" key="11">
    <source>
        <dbReference type="SAM" id="MobiDB-lite"/>
    </source>
</evidence>
<comment type="function">
    <text evidence="10">RNA helicase.</text>
</comment>
<gene>
    <name evidence="15" type="ORF">Taro_048279</name>
</gene>
<reference evidence="15" key="1">
    <citation type="submission" date="2017-07" db="EMBL/GenBank/DDBJ databases">
        <title>Taro Niue Genome Assembly and Annotation.</title>
        <authorList>
            <person name="Atibalentja N."/>
            <person name="Keating K."/>
            <person name="Fields C.J."/>
        </authorList>
    </citation>
    <scope>NUCLEOTIDE SEQUENCE</scope>
    <source>
        <strain evidence="15">Niue_2</strain>
        <tissue evidence="15">Leaf</tissue>
    </source>
</reference>
<dbReference type="PROSITE" id="PS00039">
    <property type="entry name" value="DEAD_ATP_HELICASE"/>
    <property type="match status" value="1"/>
</dbReference>
<feature type="domain" description="Helicase C-terminal" evidence="13">
    <location>
        <begin position="328"/>
        <end position="485"/>
    </location>
</feature>
<feature type="compositionally biased region" description="Low complexity" evidence="11">
    <location>
        <begin position="45"/>
        <end position="62"/>
    </location>
</feature>
<evidence type="ECO:0000256" key="10">
    <source>
        <dbReference type="RuleBase" id="RU365068"/>
    </source>
</evidence>
<accession>A0A843WVD5</accession>
<dbReference type="InterPro" id="IPR000629">
    <property type="entry name" value="RNA-helicase_DEAD-box_CS"/>
</dbReference>
<dbReference type="InterPro" id="IPR027417">
    <property type="entry name" value="P-loop_NTPase"/>
</dbReference>
<evidence type="ECO:0000259" key="12">
    <source>
        <dbReference type="PROSITE" id="PS51192"/>
    </source>
</evidence>
<keyword evidence="5 10" id="KW-0694">RNA-binding</keyword>
<evidence type="ECO:0000256" key="8">
    <source>
        <dbReference type="PROSITE-ProRule" id="PRU00552"/>
    </source>
</evidence>
<dbReference type="InterPro" id="IPR025313">
    <property type="entry name" value="SPB4-like_CTE"/>
</dbReference>
<dbReference type="Gene3D" id="3.40.50.300">
    <property type="entry name" value="P-loop containing nucleotide triphosphate hydrolases"/>
    <property type="match status" value="2"/>
</dbReference>
<dbReference type="FunFam" id="3.40.50.300:FF:000379">
    <property type="entry name" value="RNA helicase"/>
    <property type="match status" value="1"/>
</dbReference>
<dbReference type="SMART" id="SM00490">
    <property type="entry name" value="HELICc"/>
    <property type="match status" value="1"/>
</dbReference>
<organism evidence="15 16">
    <name type="scientific">Colocasia esculenta</name>
    <name type="common">Wild taro</name>
    <name type="synonym">Arum esculentum</name>
    <dbReference type="NCBI Taxonomy" id="4460"/>
    <lineage>
        <taxon>Eukaryota</taxon>
        <taxon>Viridiplantae</taxon>
        <taxon>Streptophyta</taxon>
        <taxon>Embryophyta</taxon>
        <taxon>Tracheophyta</taxon>
        <taxon>Spermatophyta</taxon>
        <taxon>Magnoliopsida</taxon>
        <taxon>Liliopsida</taxon>
        <taxon>Araceae</taxon>
        <taxon>Aroideae</taxon>
        <taxon>Colocasieae</taxon>
        <taxon>Colocasia</taxon>
    </lineage>
</organism>
<feature type="compositionally biased region" description="Acidic residues" evidence="11">
    <location>
        <begin position="77"/>
        <end position="88"/>
    </location>
</feature>
<keyword evidence="1 9" id="KW-0547">Nucleotide-binding</keyword>
<evidence type="ECO:0000256" key="4">
    <source>
        <dbReference type="ARBA" id="ARBA00022840"/>
    </source>
</evidence>
<dbReference type="PANTHER" id="PTHR24031">
    <property type="entry name" value="RNA HELICASE"/>
    <property type="match status" value="1"/>
</dbReference>
<name>A0A843WVD5_COLES</name>
<dbReference type="PROSITE" id="PS51194">
    <property type="entry name" value="HELICASE_CTER"/>
    <property type="match status" value="1"/>
</dbReference>
<dbReference type="InterPro" id="IPR011545">
    <property type="entry name" value="DEAD/DEAH_box_helicase_dom"/>
</dbReference>
<protein>
    <recommendedName>
        <fullName evidence="10">ATP-dependent RNA helicase</fullName>
        <ecNumber evidence="10">3.6.4.13</ecNumber>
    </recommendedName>
</protein>
<feature type="compositionally biased region" description="Basic and acidic residues" evidence="11">
    <location>
        <begin position="20"/>
        <end position="32"/>
    </location>
</feature>
<evidence type="ECO:0000256" key="2">
    <source>
        <dbReference type="ARBA" id="ARBA00022801"/>
    </source>
</evidence>
<comment type="catalytic activity">
    <reaction evidence="7 10">
        <text>ATP + H2O = ADP + phosphate + H(+)</text>
        <dbReference type="Rhea" id="RHEA:13065"/>
        <dbReference type="ChEBI" id="CHEBI:15377"/>
        <dbReference type="ChEBI" id="CHEBI:15378"/>
        <dbReference type="ChEBI" id="CHEBI:30616"/>
        <dbReference type="ChEBI" id="CHEBI:43474"/>
        <dbReference type="ChEBI" id="CHEBI:456216"/>
        <dbReference type="EC" id="3.6.4.13"/>
    </reaction>
</comment>
<dbReference type="Pfam" id="PF00271">
    <property type="entry name" value="Helicase_C"/>
    <property type="match status" value="1"/>
</dbReference>
<feature type="region of interest" description="Disordered" evidence="11">
    <location>
        <begin position="1"/>
        <end position="113"/>
    </location>
</feature>
<dbReference type="GO" id="GO:0005524">
    <property type="term" value="F:ATP binding"/>
    <property type="evidence" value="ECO:0007669"/>
    <property type="project" value="UniProtKB-UniRule"/>
</dbReference>
<feature type="compositionally biased region" description="Basic residues" evidence="11">
    <location>
        <begin position="10"/>
        <end position="19"/>
    </location>
</feature>
<evidence type="ECO:0000256" key="6">
    <source>
        <dbReference type="ARBA" id="ARBA00024357"/>
    </source>
</evidence>
<dbReference type="CDD" id="cd18787">
    <property type="entry name" value="SF2_C_DEAD"/>
    <property type="match status" value="1"/>
</dbReference>
<dbReference type="SUPFAM" id="SSF52540">
    <property type="entry name" value="P-loop containing nucleoside triphosphate hydrolases"/>
    <property type="match status" value="2"/>
</dbReference>
<dbReference type="InterPro" id="IPR014001">
    <property type="entry name" value="Helicase_ATP-bd"/>
</dbReference>
<evidence type="ECO:0000259" key="13">
    <source>
        <dbReference type="PROSITE" id="PS51194"/>
    </source>
</evidence>
<dbReference type="GO" id="GO:0003724">
    <property type="term" value="F:RNA helicase activity"/>
    <property type="evidence" value="ECO:0007669"/>
    <property type="project" value="UniProtKB-EC"/>
</dbReference>
<feature type="domain" description="DEAD-box RNA helicase Q" evidence="14">
    <location>
        <begin position="109"/>
        <end position="137"/>
    </location>
</feature>
<dbReference type="PROSITE" id="PS51192">
    <property type="entry name" value="HELICASE_ATP_BIND_1"/>
    <property type="match status" value="1"/>
</dbReference>
<dbReference type="GO" id="GO:0003723">
    <property type="term" value="F:RNA binding"/>
    <property type="evidence" value="ECO:0007669"/>
    <property type="project" value="UniProtKB-UniRule"/>
</dbReference>
<keyword evidence="4 9" id="KW-0067">ATP-binding</keyword>
<feature type="domain" description="Helicase ATP-binding" evidence="12">
    <location>
        <begin position="140"/>
        <end position="294"/>
    </location>
</feature>
<feature type="compositionally biased region" description="Acidic residues" evidence="11">
    <location>
        <begin position="33"/>
        <end position="44"/>
    </location>
</feature>
<keyword evidence="2 9" id="KW-0378">Hydrolase</keyword>
<evidence type="ECO:0000256" key="7">
    <source>
        <dbReference type="ARBA" id="ARBA00047984"/>
    </source>
</evidence>
<evidence type="ECO:0000259" key="14">
    <source>
        <dbReference type="PROSITE" id="PS51195"/>
    </source>
</evidence>
<dbReference type="SMART" id="SM01178">
    <property type="entry name" value="DUF4217"/>
    <property type="match status" value="1"/>
</dbReference>
<evidence type="ECO:0000256" key="5">
    <source>
        <dbReference type="ARBA" id="ARBA00022884"/>
    </source>
</evidence>